<evidence type="ECO:0000256" key="3">
    <source>
        <dbReference type="ARBA" id="ARBA00007090"/>
    </source>
</evidence>
<name>A0A2D0N4U3_FLAN2</name>
<dbReference type="InterPro" id="IPR012338">
    <property type="entry name" value="Beta-lactam/transpept-like"/>
</dbReference>
<dbReference type="Proteomes" id="UP000223913">
    <property type="component" value="Unassembled WGS sequence"/>
</dbReference>
<dbReference type="EMBL" id="PDUD01000032">
    <property type="protein sequence ID" value="PHN03396.1"/>
    <property type="molecule type" value="Genomic_DNA"/>
</dbReference>
<comment type="catalytic activity">
    <reaction evidence="16">
        <text>Preferential cleavage: (Ac)2-L-Lys-D-Ala-|-D-Ala. Also transpeptidation of peptidyl-alanyl moieties that are N-acyl substituents of D-alanine.</text>
        <dbReference type="EC" id="3.4.16.4"/>
    </reaction>
</comment>
<evidence type="ECO:0000256" key="17">
    <source>
        <dbReference type="ARBA" id="ARBA00049902"/>
    </source>
</evidence>
<sequence>MTFKILTELMDKINQFLFGDNQRPEFVRIVKWLWLAVFAGIALGVLVFIVLSFTDLPSVEELENPRSNEASLIYADDGSIMATYYTENRIPVTFDELSPNLVNALIATEDERYFEHTGIDFEALARAIVKTGLMGQSSAGGASTITQQLAKLLFTEKSASSTVERIFQKLKEWIIAIRLERKYTKEEIIAMYLNKFEYVNGAFGIKQAAKIYFDEDQDSLNLTQAATLVGMLKNPSLYDPLRWPEKVEHRRMVVLKQMEKNGFITAAQYDSLRQTDLGIKFTRQTHIDGPAPYFRMELAKEVKDLLAQPGRQKSDGSKYNIYQDGLRIYTTINPVMQRIAEEEMRKRMPVVQKAFWETWKWHDPWKYSSGSETEVPVEIRQMMLTRLMRSSDRYQSLRTKHLSGVLAKLNDELDLTFHDDDREVERIVEESRKKGTITRLVSQKMISTELAAQYRKVLNSPHFQELATQWDKLQTEVEDVFKKPVEMTVFAYNDKMEKDTTMSPMDSIRYHRMFLQTGMVAVEPQTGHVKVWIGGIDHKYFQFDHVNINRQVGSTFKPFIYATAIFQQGFSPCFQVYDLPVTITPQDQGFFLNEPWTPRNSHDSYSGQLLTLKEGLRQSKNTVSAFLMKQLGSVNPVLDLVHRMGIDKNDKYANGRYRLPRVPSIALGAADMSVLELTGAYTTFANNGIFNKPTFITRIEDKNGRILYESFATEQQALPPNSNYVMVEMLRYSGTLQGSLKSDVGGKTGTTNDYADGWFVGITPNLVVGTWTGGEDRWISFRSIGYGQGSFMSKPLVKNFLKRLEEEPASGYNFEDRFYRPPGDLGIELDCGKYSGDLPPLEGGDEFEDEFSEDQFGDEFGTARDTIQIQQQ</sequence>
<dbReference type="GO" id="GO:0006508">
    <property type="term" value="P:proteolysis"/>
    <property type="evidence" value="ECO:0007669"/>
    <property type="project" value="UniProtKB-KW"/>
</dbReference>
<evidence type="ECO:0000259" key="20">
    <source>
        <dbReference type="Pfam" id="PF00912"/>
    </source>
</evidence>
<dbReference type="SUPFAM" id="SSF53955">
    <property type="entry name" value="Lysozyme-like"/>
    <property type="match status" value="1"/>
</dbReference>
<keyword evidence="22" id="KW-1185">Reference proteome</keyword>
<keyword evidence="5" id="KW-1003">Cell membrane</keyword>
<keyword evidence="8" id="KW-0328">Glycosyltransferase</keyword>
<feature type="domain" description="Penicillin-binding protein transpeptidase" evidence="19">
    <location>
        <begin position="519"/>
        <end position="764"/>
    </location>
</feature>
<evidence type="ECO:0000256" key="12">
    <source>
        <dbReference type="ARBA" id="ARBA00022984"/>
    </source>
</evidence>
<dbReference type="InterPro" id="IPR036950">
    <property type="entry name" value="PBP_transglycosylase"/>
</dbReference>
<organism evidence="21 22">
    <name type="scientific">Flavilitoribacter nigricans (strain ATCC 23147 / DSM 23189 / NBRC 102662 / NCIMB 1420 / SS-2)</name>
    <name type="common">Lewinella nigricans</name>
    <dbReference type="NCBI Taxonomy" id="1122177"/>
    <lineage>
        <taxon>Bacteria</taxon>
        <taxon>Pseudomonadati</taxon>
        <taxon>Bacteroidota</taxon>
        <taxon>Saprospiria</taxon>
        <taxon>Saprospirales</taxon>
        <taxon>Lewinellaceae</taxon>
        <taxon>Flavilitoribacter</taxon>
    </lineage>
</organism>
<dbReference type="GO" id="GO:0008658">
    <property type="term" value="F:penicillin binding"/>
    <property type="evidence" value="ECO:0007669"/>
    <property type="project" value="InterPro"/>
</dbReference>
<evidence type="ECO:0000256" key="15">
    <source>
        <dbReference type="ARBA" id="ARBA00023316"/>
    </source>
</evidence>
<evidence type="ECO:0000256" key="4">
    <source>
        <dbReference type="ARBA" id="ARBA00007739"/>
    </source>
</evidence>
<dbReference type="Gene3D" id="1.10.3810.10">
    <property type="entry name" value="Biosynthetic peptidoglycan transglycosylase-like"/>
    <property type="match status" value="1"/>
</dbReference>
<evidence type="ECO:0000256" key="13">
    <source>
        <dbReference type="ARBA" id="ARBA00023136"/>
    </source>
</evidence>
<keyword evidence="11" id="KW-0133">Cell shape</keyword>
<evidence type="ECO:0000256" key="9">
    <source>
        <dbReference type="ARBA" id="ARBA00022679"/>
    </source>
</evidence>
<evidence type="ECO:0000256" key="16">
    <source>
        <dbReference type="ARBA" id="ARBA00034000"/>
    </source>
</evidence>
<keyword evidence="7" id="KW-0645">Protease</keyword>
<dbReference type="Pfam" id="PF00912">
    <property type="entry name" value="Transgly"/>
    <property type="match status" value="1"/>
</dbReference>
<keyword evidence="10" id="KW-0378">Hydrolase</keyword>
<dbReference type="AlphaFoldDB" id="A0A2D0N4U3"/>
<dbReference type="GO" id="GO:0071555">
    <property type="term" value="P:cell wall organization"/>
    <property type="evidence" value="ECO:0007669"/>
    <property type="project" value="UniProtKB-KW"/>
</dbReference>
<keyword evidence="6" id="KW-0121">Carboxypeptidase</keyword>
<evidence type="ECO:0000256" key="18">
    <source>
        <dbReference type="SAM" id="Phobius"/>
    </source>
</evidence>
<comment type="similarity">
    <text evidence="4">In the N-terminal section; belongs to the glycosyltransferase 51 family.</text>
</comment>
<dbReference type="InterPro" id="IPR001264">
    <property type="entry name" value="Glyco_trans_51"/>
</dbReference>
<keyword evidence="18" id="KW-1133">Transmembrane helix</keyword>
<keyword evidence="14" id="KW-0511">Multifunctional enzyme</keyword>
<dbReference type="GO" id="GO:0008360">
    <property type="term" value="P:regulation of cell shape"/>
    <property type="evidence" value="ECO:0007669"/>
    <property type="project" value="UniProtKB-KW"/>
</dbReference>
<evidence type="ECO:0000313" key="21">
    <source>
        <dbReference type="EMBL" id="PHN03396.1"/>
    </source>
</evidence>
<evidence type="ECO:0000256" key="8">
    <source>
        <dbReference type="ARBA" id="ARBA00022676"/>
    </source>
</evidence>
<dbReference type="FunFam" id="1.10.3810.10:FF:000001">
    <property type="entry name" value="Penicillin-binding protein 1A"/>
    <property type="match status" value="1"/>
</dbReference>
<comment type="subcellular location">
    <subcellularLocation>
        <location evidence="1">Cell membrane</location>
    </subcellularLocation>
</comment>
<dbReference type="InterPro" id="IPR050396">
    <property type="entry name" value="Glycosyltr_51/Transpeptidase"/>
</dbReference>
<evidence type="ECO:0000256" key="2">
    <source>
        <dbReference type="ARBA" id="ARBA00004752"/>
    </source>
</evidence>
<evidence type="ECO:0000259" key="19">
    <source>
        <dbReference type="Pfam" id="PF00905"/>
    </source>
</evidence>
<keyword evidence="15" id="KW-0961">Cell wall biogenesis/degradation</keyword>
<dbReference type="InterPro" id="IPR001460">
    <property type="entry name" value="PCN-bd_Tpept"/>
</dbReference>
<comment type="similarity">
    <text evidence="3">In the C-terminal section; belongs to the transpeptidase family.</text>
</comment>
<dbReference type="InterPro" id="IPR023346">
    <property type="entry name" value="Lysozyme-like_dom_sf"/>
</dbReference>
<feature type="domain" description="Glycosyl transferase family 51" evidence="20">
    <location>
        <begin position="78"/>
        <end position="259"/>
    </location>
</feature>
<dbReference type="PANTHER" id="PTHR32282">
    <property type="entry name" value="BINDING PROTEIN TRANSPEPTIDASE, PUTATIVE-RELATED"/>
    <property type="match status" value="1"/>
</dbReference>
<dbReference type="GO" id="GO:0030288">
    <property type="term" value="C:outer membrane-bounded periplasmic space"/>
    <property type="evidence" value="ECO:0007669"/>
    <property type="project" value="TreeGrafter"/>
</dbReference>
<proteinExistence type="inferred from homology"/>
<keyword evidence="18" id="KW-0812">Transmembrane</keyword>
<evidence type="ECO:0000256" key="5">
    <source>
        <dbReference type="ARBA" id="ARBA00022475"/>
    </source>
</evidence>
<dbReference type="Gene3D" id="3.40.710.10">
    <property type="entry name" value="DD-peptidase/beta-lactamase superfamily"/>
    <property type="match status" value="1"/>
</dbReference>
<dbReference type="Pfam" id="PF00905">
    <property type="entry name" value="Transpeptidase"/>
    <property type="match status" value="1"/>
</dbReference>
<dbReference type="GO" id="GO:0008955">
    <property type="term" value="F:peptidoglycan glycosyltransferase activity"/>
    <property type="evidence" value="ECO:0007669"/>
    <property type="project" value="UniProtKB-EC"/>
</dbReference>
<evidence type="ECO:0000256" key="10">
    <source>
        <dbReference type="ARBA" id="ARBA00022801"/>
    </source>
</evidence>
<evidence type="ECO:0000313" key="22">
    <source>
        <dbReference type="Proteomes" id="UP000223913"/>
    </source>
</evidence>
<keyword evidence="12" id="KW-0573">Peptidoglycan synthesis</keyword>
<protein>
    <submittedName>
        <fullName evidence="21">Peptidoglycan glycosyltransferase</fullName>
    </submittedName>
</protein>
<evidence type="ECO:0000256" key="7">
    <source>
        <dbReference type="ARBA" id="ARBA00022670"/>
    </source>
</evidence>
<dbReference type="SUPFAM" id="SSF56601">
    <property type="entry name" value="beta-lactamase/transpeptidase-like"/>
    <property type="match status" value="1"/>
</dbReference>
<evidence type="ECO:0000256" key="1">
    <source>
        <dbReference type="ARBA" id="ARBA00004236"/>
    </source>
</evidence>
<keyword evidence="9 21" id="KW-0808">Transferase</keyword>
<evidence type="ECO:0000256" key="6">
    <source>
        <dbReference type="ARBA" id="ARBA00022645"/>
    </source>
</evidence>
<dbReference type="GO" id="GO:0009002">
    <property type="term" value="F:serine-type D-Ala-D-Ala carboxypeptidase activity"/>
    <property type="evidence" value="ECO:0007669"/>
    <property type="project" value="UniProtKB-EC"/>
</dbReference>
<gene>
    <name evidence="21" type="ORF">CRP01_27315</name>
</gene>
<keyword evidence="13 18" id="KW-0472">Membrane</keyword>
<dbReference type="GO" id="GO:0005886">
    <property type="term" value="C:plasma membrane"/>
    <property type="evidence" value="ECO:0007669"/>
    <property type="project" value="UniProtKB-SubCell"/>
</dbReference>
<comment type="caution">
    <text evidence="21">The sequence shown here is derived from an EMBL/GenBank/DDBJ whole genome shotgun (WGS) entry which is preliminary data.</text>
</comment>
<feature type="transmembrane region" description="Helical" evidence="18">
    <location>
        <begin position="32"/>
        <end position="53"/>
    </location>
</feature>
<comment type="pathway">
    <text evidence="2">Cell wall biogenesis; peptidoglycan biosynthesis.</text>
</comment>
<dbReference type="GO" id="GO:0009252">
    <property type="term" value="P:peptidoglycan biosynthetic process"/>
    <property type="evidence" value="ECO:0007669"/>
    <property type="project" value="UniProtKB-KW"/>
</dbReference>
<comment type="catalytic activity">
    <reaction evidence="17">
        <text>[GlcNAc-(1-&gt;4)-Mur2Ac(oyl-L-Ala-gamma-D-Glu-L-Lys-D-Ala-D-Ala)](n)-di-trans,octa-cis-undecaprenyl diphosphate + beta-D-GlcNAc-(1-&gt;4)-Mur2Ac(oyl-L-Ala-gamma-D-Glu-L-Lys-D-Ala-D-Ala)-di-trans,octa-cis-undecaprenyl diphosphate = [GlcNAc-(1-&gt;4)-Mur2Ac(oyl-L-Ala-gamma-D-Glu-L-Lys-D-Ala-D-Ala)](n+1)-di-trans,octa-cis-undecaprenyl diphosphate + di-trans,octa-cis-undecaprenyl diphosphate + H(+)</text>
        <dbReference type="Rhea" id="RHEA:23708"/>
        <dbReference type="Rhea" id="RHEA-COMP:9602"/>
        <dbReference type="Rhea" id="RHEA-COMP:9603"/>
        <dbReference type="ChEBI" id="CHEBI:15378"/>
        <dbReference type="ChEBI" id="CHEBI:58405"/>
        <dbReference type="ChEBI" id="CHEBI:60033"/>
        <dbReference type="ChEBI" id="CHEBI:78435"/>
        <dbReference type="EC" id="2.4.99.28"/>
    </reaction>
</comment>
<reference evidence="21 22" key="1">
    <citation type="submission" date="2017-10" db="EMBL/GenBank/DDBJ databases">
        <title>The draft genome sequence of Lewinella nigricans NBRC 102662.</title>
        <authorList>
            <person name="Wang K."/>
        </authorList>
    </citation>
    <scope>NUCLEOTIDE SEQUENCE [LARGE SCALE GENOMIC DNA]</scope>
    <source>
        <strain evidence="21 22">NBRC 102662</strain>
    </source>
</reference>
<evidence type="ECO:0000256" key="11">
    <source>
        <dbReference type="ARBA" id="ARBA00022960"/>
    </source>
</evidence>
<evidence type="ECO:0000256" key="14">
    <source>
        <dbReference type="ARBA" id="ARBA00023268"/>
    </source>
</evidence>
<accession>A0A2D0N4U3</accession>
<dbReference type="PANTHER" id="PTHR32282:SF11">
    <property type="entry name" value="PENICILLIN-BINDING PROTEIN 1B"/>
    <property type="match status" value="1"/>
</dbReference>